<keyword evidence="2" id="KW-1185">Reference proteome</keyword>
<dbReference type="Proteomes" id="UP000001060">
    <property type="component" value="Chromosome"/>
</dbReference>
<evidence type="ECO:0000313" key="2">
    <source>
        <dbReference type="Proteomes" id="UP000001060"/>
    </source>
</evidence>
<protein>
    <submittedName>
        <fullName evidence="1">Uncharacterized protein</fullName>
    </submittedName>
</protein>
<dbReference type="HOGENOM" id="CLU_2991161_0_0_6"/>
<name>D3HJD5_LEGLN</name>
<dbReference type="AlphaFoldDB" id="D3HJD5"/>
<dbReference type="EMBL" id="FN650140">
    <property type="protein sequence ID" value="CBJ12527.1"/>
    <property type="molecule type" value="Genomic_DNA"/>
</dbReference>
<reference evidence="1 2" key="1">
    <citation type="journal article" date="2010" name="PLoS Genet.">
        <title>Analysis of the Legionella longbeachae genome and transcriptome uncovers unique strategies to cause Legionnaires' disease.</title>
        <authorList>
            <person name="Cazalet C."/>
            <person name="Gomez-Valero L."/>
            <person name="Rusniok C."/>
            <person name="Lomma M."/>
            <person name="Dervins-Ravault D."/>
            <person name="Newton H."/>
            <person name="Sansom F."/>
            <person name="Jarraud S."/>
            <person name="Zidane N."/>
            <person name="Ma L."/>
            <person name="Bouchier C."/>
            <person name="Etienne J."/>
            <person name="Hartland E."/>
            <person name="Buchrieser C."/>
        </authorList>
    </citation>
    <scope>NUCLEOTIDE SEQUENCE [LARGE SCALE GENOMIC DNA]</scope>
    <source>
        <strain evidence="1 2">NSW150</strain>
    </source>
</reference>
<gene>
    <name evidence="1" type="ordered locus">LLO_4047</name>
</gene>
<proteinExistence type="predicted"/>
<accession>D3HJD5</accession>
<organism evidence="1 2">
    <name type="scientific">Legionella longbeachae serogroup 1 (strain NSW150)</name>
    <dbReference type="NCBI Taxonomy" id="661367"/>
    <lineage>
        <taxon>Bacteria</taxon>
        <taxon>Pseudomonadati</taxon>
        <taxon>Pseudomonadota</taxon>
        <taxon>Gammaproteobacteria</taxon>
        <taxon>Legionellales</taxon>
        <taxon>Legionellaceae</taxon>
        <taxon>Legionella</taxon>
    </lineage>
</organism>
<sequence length="57" mass="6230">MSLGPGNSFVLAARNINPAGSRAAFILNYNGLRLLFEREAHEIGSGLKKNEYLLLVL</sequence>
<evidence type="ECO:0000313" key="1">
    <source>
        <dbReference type="EMBL" id="CBJ12527.1"/>
    </source>
</evidence>
<dbReference type="KEGG" id="llo:LLO_4047"/>